<evidence type="ECO:0000256" key="9">
    <source>
        <dbReference type="ARBA" id="ARBA00022884"/>
    </source>
</evidence>
<dbReference type="EMBL" id="RJMB01000021">
    <property type="protein sequence ID" value="RNL82711.1"/>
    <property type="molecule type" value="Genomic_DNA"/>
</dbReference>
<evidence type="ECO:0000313" key="16">
    <source>
        <dbReference type="EMBL" id="RNL82711.1"/>
    </source>
</evidence>
<proteinExistence type="inferred from homology"/>
<organism evidence="16 17">
    <name type="scientific">Halostreptopolyspora alba</name>
    <dbReference type="NCBI Taxonomy" id="2487137"/>
    <lineage>
        <taxon>Bacteria</taxon>
        <taxon>Bacillati</taxon>
        <taxon>Actinomycetota</taxon>
        <taxon>Actinomycetes</taxon>
        <taxon>Streptosporangiales</taxon>
        <taxon>Nocardiopsidaceae</taxon>
        <taxon>Halostreptopolyspora</taxon>
    </lineage>
</organism>
<dbReference type="RefSeq" id="WP_123202706.1">
    <property type="nucleotide sequence ID" value="NZ_RJMB01000021.1"/>
</dbReference>
<comment type="caution">
    <text evidence="16">The sequence shown here is derived from an EMBL/GenBank/DDBJ whole genome shotgun (WGS) entry which is preliminary data.</text>
</comment>
<dbReference type="Gene3D" id="3.30.1610.20">
    <property type="entry name" value="Hen1, N-terminal domain"/>
    <property type="match status" value="1"/>
</dbReference>
<dbReference type="GO" id="GO:0003723">
    <property type="term" value="F:RNA binding"/>
    <property type="evidence" value="ECO:0007669"/>
    <property type="project" value="UniProtKB-KW"/>
</dbReference>
<feature type="compositionally biased region" description="Acidic residues" evidence="13">
    <location>
        <begin position="225"/>
        <end position="235"/>
    </location>
</feature>
<dbReference type="InterPro" id="IPR024740">
    <property type="entry name" value="Hen1_N"/>
</dbReference>
<evidence type="ECO:0000256" key="6">
    <source>
        <dbReference type="ARBA" id="ARBA00022691"/>
    </source>
</evidence>
<dbReference type="GO" id="GO:0031047">
    <property type="term" value="P:regulatory ncRNA-mediated gene silencing"/>
    <property type="evidence" value="ECO:0007669"/>
    <property type="project" value="UniProtKB-KW"/>
</dbReference>
<dbReference type="GO" id="GO:0001510">
    <property type="term" value="P:RNA methylation"/>
    <property type="evidence" value="ECO:0007669"/>
    <property type="project" value="InterPro"/>
</dbReference>
<evidence type="ECO:0000256" key="7">
    <source>
        <dbReference type="ARBA" id="ARBA00022723"/>
    </source>
</evidence>
<dbReference type="EC" id="2.1.1.386" evidence="11"/>
<dbReference type="AlphaFoldDB" id="A0A3N0E4E4"/>
<dbReference type="Gene3D" id="3.40.50.150">
    <property type="entry name" value="Vaccinia Virus protein VP39"/>
    <property type="match status" value="1"/>
</dbReference>
<protein>
    <recommendedName>
        <fullName evidence="3">Small RNA 2'-O-methyltransferase</fullName>
        <ecNumber evidence="11">2.1.1.386</ecNumber>
    </recommendedName>
</protein>
<keyword evidence="5 16" id="KW-0808">Transferase</keyword>
<dbReference type="SUPFAM" id="SSF53335">
    <property type="entry name" value="S-adenosyl-L-methionine-dependent methyltransferases"/>
    <property type="match status" value="1"/>
</dbReference>
<feature type="region of interest" description="Disordered" evidence="13">
    <location>
        <begin position="209"/>
        <end position="242"/>
    </location>
</feature>
<accession>A0A3N0E4E4</accession>
<keyword evidence="4 16" id="KW-0489">Methyltransferase</keyword>
<evidence type="ECO:0000256" key="5">
    <source>
        <dbReference type="ARBA" id="ARBA00022679"/>
    </source>
</evidence>
<evidence type="ECO:0000256" key="11">
    <source>
        <dbReference type="ARBA" id="ARBA00035025"/>
    </source>
</evidence>
<dbReference type="GO" id="GO:0090486">
    <property type="term" value="F:small RNA 2'-O-methyltransferase activity"/>
    <property type="evidence" value="ECO:0007669"/>
    <property type="project" value="UniProtKB-EC"/>
</dbReference>
<keyword evidence="7" id="KW-0479">Metal-binding</keyword>
<evidence type="ECO:0000256" key="10">
    <source>
        <dbReference type="ARBA" id="ARBA00023158"/>
    </source>
</evidence>
<dbReference type="InterPro" id="IPR038546">
    <property type="entry name" value="Hen1_N_sf"/>
</dbReference>
<evidence type="ECO:0000256" key="3">
    <source>
        <dbReference type="ARBA" id="ARBA00021330"/>
    </source>
</evidence>
<comment type="catalytic activity">
    <reaction evidence="12">
        <text>small RNA 3'-end nucleotide + S-adenosyl-L-methionine = small RNA 3'-end 2'-O-methylnucleotide + S-adenosyl-L-homocysteine + H(+)</text>
        <dbReference type="Rhea" id="RHEA:37887"/>
        <dbReference type="Rhea" id="RHEA-COMP:10415"/>
        <dbReference type="Rhea" id="RHEA-COMP:10416"/>
        <dbReference type="ChEBI" id="CHEBI:15378"/>
        <dbReference type="ChEBI" id="CHEBI:57856"/>
        <dbReference type="ChEBI" id="CHEBI:59789"/>
        <dbReference type="ChEBI" id="CHEBI:74896"/>
        <dbReference type="ChEBI" id="CHEBI:74898"/>
        <dbReference type="EC" id="2.1.1.386"/>
    </reaction>
</comment>
<evidence type="ECO:0000256" key="12">
    <source>
        <dbReference type="ARBA" id="ARBA00048418"/>
    </source>
</evidence>
<dbReference type="InterPro" id="IPR013217">
    <property type="entry name" value="Methyltransf_12"/>
</dbReference>
<feature type="domain" description="Hen1 N-terminal" evidence="15">
    <location>
        <begin position="1"/>
        <end position="211"/>
    </location>
</feature>
<dbReference type="PANTHER" id="PTHR21404">
    <property type="entry name" value="HEN1"/>
    <property type="match status" value="1"/>
</dbReference>
<keyword evidence="9" id="KW-0694">RNA-binding</keyword>
<dbReference type="InterPro" id="IPR029063">
    <property type="entry name" value="SAM-dependent_MTases_sf"/>
</dbReference>
<keyword evidence="17" id="KW-1185">Reference proteome</keyword>
<gene>
    <name evidence="16" type="ORF">EFW17_18485</name>
</gene>
<keyword evidence="8" id="KW-0460">Magnesium</keyword>
<dbReference type="Pfam" id="PF08242">
    <property type="entry name" value="Methyltransf_12"/>
    <property type="match status" value="1"/>
</dbReference>
<evidence type="ECO:0000256" key="1">
    <source>
        <dbReference type="ARBA" id="ARBA00001946"/>
    </source>
</evidence>
<evidence type="ECO:0000256" key="4">
    <source>
        <dbReference type="ARBA" id="ARBA00022603"/>
    </source>
</evidence>
<evidence type="ECO:0000256" key="8">
    <source>
        <dbReference type="ARBA" id="ARBA00022842"/>
    </source>
</evidence>
<dbReference type="Pfam" id="PF12623">
    <property type="entry name" value="Hen1_L"/>
    <property type="match status" value="2"/>
</dbReference>
<dbReference type="PANTHER" id="PTHR21404:SF3">
    <property type="entry name" value="SMALL RNA 2'-O-METHYLTRANSFERASE"/>
    <property type="match status" value="1"/>
</dbReference>
<keyword evidence="6" id="KW-0949">S-adenosyl-L-methionine</keyword>
<feature type="domain" description="Hen1 N-terminal" evidence="15">
    <location>
        <begin position="235"/>
        <end position="269"/>
    </location>
</feature>
<dbReference type="OrthoDB" id="626362at2"/>
<evidence type="ECO:0000259" key="15">
    <source>
        <dbReference type="Pfam" id="PF12623"/>
    </source>
</evidence>
<comment type="cofactor">
    <cofactor evidence="1">
        <name>Mg(2+)</name>
        <dbReference type="ChEBI" id="CHEBI:18420"/>
    </cofactor>
</comment>
<keyword evidence="10" id="KW-0943">RNA-mediated gene silencing</keyword>
<name>A0A3N0E4E4_9ACTN</name>
<feature type="domain" description="Methyltransferase type 12" evidence="14">
    <location>
        <begin position="343"/>
        <end position="435"/>
    </location>
</feature>
<dbReference type="GO" id="GO:0046872">
    <property type="term" value="F:metal ion binding"/>
    <property type="evidence" value="ECO:0007669"/>
    <property type="project" value="UniProtKB-KW"/>
</dbReference>
<evidence type="ECO:0000313" key="17">
    <source>
        <dbReference type="Proteomes" id="UP000269198"/>
    </source>
</evidence>
<comment type="similarity">
    <text evidence="2">Belongs to the methyltransferase superfamily. HEN1 family.</text>
</comment>
<feature type="region of interest" description="Disordered" evidence="13">
    <location>
        <begin position="271"/>
        <end position="321"/>
    </location>
</feature>
<reference evidence="16 17" key="1">
    <citation type="submission" date="2018-11" db="EMBL/GenBank/DDBJ databases">
        <title>The genome draft of YIM 96095.</title>
        <authorList>
            <person name="Tang S.-K."/>
            <person name="Chunyu W.-X."/>
            <person name="Feng Y.-Z."/>
        </authorList>
    </citation>
    <scope>NUCLEOTIDE SEQUENCE [LARGE SCALE GENOMIC DNA]</scope>
    <source>
        <strain evidence="16 17">YIM 96095</strain>
    </source>
</reference>
<evidence type="ECO:0000256" key="13">
    <source>
        <dbReference type="SAM" id="MobiDB-lite"/>
    </source>
</evidence>
<sequence length="518" mass="57195">MLLTIRTTHEPATDLGYLLHKHPDRVQRFDQSYGTAHVFYPEARPDSCTAALLVRVDPHQLRRARRGQREADFALAQYVNDRPYAASSLFAVALGNVFRSALNGKCAARPELAATALPLTLTVPSVPCRAGPDRVRRLFEPLGWHVRADPVPLDPELPDWGDSSYVRLTLTGTRRVADALSHLYVLLPVLDGAKHYWVTDEEVDKLLRAGGARTRESTDGTTGDGTDDAESDGDTEAGWLATHPERDHIVHRYLARRGRLTRDAISRLAEVEDMATDTDAAGETRVTDPTVEDASEPADASGEGESAVSPRESADAERAPSLSEARLGAVLSALRAQGARRVIDLGCGNGTLVGRLLEESSVELVTGVDVAASAVTRARRRLRVDRMPQRQRRRLELVVGSAVYRDDRFTGHDAAVLMEVVEHIDPERLPAMEHVVFGHACPRTVVVTTPNAEYNVRYEGLGEGDLRHGDHRFEWTRAQFRAWAERVAEQFGYRTRYLPVGTEDPEVGPATQMGVFTR</sequence>
<evidence type="ECO:0000256" key="2">
    <source>
        <dbReference type="ARBA" id="ARBA00009026"/>
    </source>
</evidence>
<evidence type="ECO:0000259" key="14">
    <source>
        <dbReference type="Pfam" id="PF08242"/>
    </source>
</evidence>
<dbReference type="InterPro" id="IPR026610">
    <property type="entry name" value="Hen1"/>
</dbReference>
<dbReference type="Proteomes" id="UP000269198">
    <property type="component" value="Unassembled WGS sequence"/>
</dbReference>